<reference evidence="2" key="1">
    <citation type="submission" date="2015-11" db="EMBL/GenBank/DDBJ databases">
        <authorList>
            <person name="Holder M.E."/>
            <person name="Ajami N.J."/>
            <person name="Petrosino J.F."/>
        </authorList>
    </citation>
    <scope>NUCLEOTIDE SEQUENCE [LARGE SCALE GENOMIC DNA]</scope>
    <source>
        <strain evidence="2">F0113</strain>
    </source>
</reference>
<dbReference type="Pfam" id="PF14109">
    <property type="entry name" value="GldH_lipo"/>
    <property type="match status" value="1"/>
</dbReference>
<proteinExistence type="predicted"/>
<dbReference type="EMBL" id="CP013195">
    <property type="protein sequence ID" value="ALO49790.1"/>
    <property type="molecule type" value="Genomic_DNA"/>
</dbReference>
<dbReference type="PROSITE" id="PS51257">
    <property type="entry name" value="PROKAR_LIPOPROTEIN"/>
    <property type="match status" value="1"/>
</dbReference>
<protein>
    <submittedName>
        <fullName evidence="1">Gliding motility lipoprotein GldH</fullName>
    </submittedName>
</protein>
<keyword evidence="2" id="KW-1185">Reference proteome</keyword>
<dbReference type="Proteomes" id="UP000056252">
    <property type="component" value="Chromosome"/>
</dbReference>
<dbReference type="OrthoDB" id="982482at2"/>
<gene>
    <name evidence="1" type="ORF">AS203_01665</name>
</gene>
<keyword evidence="1" id="KW-0449">Lipoprotein</keyword>
<dbReference type="InterPro" id="IPR020018">
    <property type="entry name" value="Motility-assoc_lipoprot_GldH"/>
</dbReference>
<dbReference type="NCBIfam" id="TIGR03511">
    <property type="entry name" value="GldH_lipo"/>
    <property type="match status" value="1"/>
</dbReference>
<sequence>MRKAFFSSFLTLVLLFGACGNKVYDRFCHTPLEGWEKNDTLSFAVPKIANTGLYGIDLSLITSASYPFQGLTLIVEQHILPSKRTEIDTLSCVLFDQNGRSKGRGISRYQYEFHVNDHHLSSDDSLFVTVRHDMKREILPGISDIGIQIRKR</sequence>
<name>A0A0S2KNV9_9BACT</name>
<dbReference type="KEGG" id="peo:AS203_01665"/>
<dbReference type="STRING" id="76123.AS203_01665"/>
<dbReference type="AlphaFoldDB" id="A0A0S2KNV9"/>
<dbReference type="eggNOG" id="ENOG503344Y">
    <property type="taxonomic scope" value="Bacteria"/>
</dbReference>
<evidence type="ECO:0000313" key="1">
    <source>
        <dbReference type="EMBL" id="ALO49790.1"/>
    </source>
</evidence>
<evidence type="ECO:0000313" key="2">
    <source>
        <dbReference type="Proteomes" id="UP000056252"/>
    </source>
</evidence>
<accession>A0A0S2KNV9</accession>
<organism evidence="1 2">
    <name type="scientific">Hoylesella enoeca</name>
    <dbReference type="NCBI Taxonomy" id="76123"/>
    <lineage>
        <taxon>Bacteria</taxon>
        <taxon>Pseudomonadati</taxon>
        <taxon>Bacteroidota</taxon>
        <taxon>Bacteroidia</taxon>
        <taxon>Bacteroidales</taxon>
        <taxon>Prevotellaceae</taxon>
        <taxon>Hoylesella</taxon>
    </lineage>
</organism>